<name>G2WG88_YEASK</name>
<evidence type="ECO:0000313" key="1">
    <source>
        <dbReference type="EMBL" id="GAA24057.1"/>
    </source>
</evidence>
<reference evidence="1 2" key="1">
    <citation type="journal article" date="2011" name="DNA Res.">
        <title>Whole-genome sequencing of sake yeast Saccharomyces cerevisiae Kyokai no. 7.</title>
        <authorList>
            <person name="Akao T."/>
            <person name="Yashiro I."/>
            <person name="Hosoyama A."/>
            <person name="Kitagaki H."/>
            <person name="Horikawa H."/>
            <person name="Watanabe D."/>
            <person name="Akada R."/>
            <person name="Ando Y."/>
            <person name="Harashima S."/>
            <person name="Inoue T."/>
            <person name="Inoue Y."/>
            <person name="Kajiwara S."/>
            <person name="Kitamoto K."/>
            <person name="Kitamoto N."/>
            <person name="Kobayashi O."/>
            <person name="Kuhara S."/>
            <person name="Masubuchi T."/>
            <person name="Mizoguchi H."/>
            <person name="Nakao Y."/>
            <person name="Nakazato A."/>
            <person name="Namise M."/>
            <person name="Oba T."/>
            <person name="Ogata T."/>
            <person name="Ohta A."/>
            <person name="Sato M."/>
            <person name="Shibasaki S."/>
            <person name="Takatsume Y."/>
            <person name="Tanimoto S."/>
            <person name="Tsuboi H."/>
            <person name="Nishimura A."/>
            <person name="Yoda K."/>
            <person name="Ishikawa T."/>
            <person name="Iwashita K."/>
            <person name="Fujita N."/>
            <person name="Shimoi H."/>
        </authorList>
    </citation>
    <scope>NUCLEOTIDE SEQUENCE [LARGE SCALE GENOMIC DNA]</scope>
    <source>
        <strain evidence="2">Kyokai no. 7 / NBRC 101557</strain>
    </source>
</reference>
<proteinExistence type="predicted"/>
<dbReference type="OrthoDB" id="4071477at2759"/>
<sequence length="144" mass="15704">MMIIIFIELCRIADSLLWIPKSSRRTSSTFYIPNIIALLKMESQQLSQNSPTLHIHTCGSKIGTLFLRFTKVAIGTSLIVGAGVAMEVSVPLPPQPLYSRSEVPSVELCGIVAICRSPPSVYQTCRPISLSKKIVSGLVRTNSS</sequence>
<gene>
    <name evidence="1" type="primary">K7_YIL060W</name>
    <name evidence="1" type="ORF">SYK7_035201</name>
</gene>
<dbReference type="HOGENOM" id="CLU_1797959_0_0_1"/>
<organism evidence="1 2">
    <name type="scientific">Saccharomyces cerevisiae (strain Kyokai no. 7 / NBRC 101557)</name>
    <name type="common">Baker's yeast</name>
    <dbReference type="NCBI Taxonomy" id="721032"/>
    <lineage>
        <taxon>Eukaryota</taxon>
        <taxon>Fungi</taxon>
        <taxon>Dikarya</taxon>
        <taxon>Ascomycota</taxon>
        <taxon>Saccharomycotina</taxon>
        <taxon>Saccharomycetes</taxon>
        <taxon>Saccharomycetales</taxon>
        <taxon>Saccharomycetaceae</taxon>
        <taxon>Saccharomyces</taxon>
    </lineage>
</organism>
<evidence type="ECO:0000313" key="2">
    <source>
        <dbReference type="Proteomes" id="UP000001608"/>
    </source>
</evidence>
<dbReference type="AlphaFoldDB" id="G2WG88"/>
<comment type="caution">
    <text evidence="1">The sequence shown here is derived from an EMBL/GenBank/DDBJ whole genome shotgun (WGS) entry which is preliminary data.</text>
</comment>
<accession>G2WG88</accession>
<dbReference type="Proteomes" id="UP000001608">
    <property type="component" value="Chromosome 9"/>
</dbReference>
<protein>
    <submittedName>
        <fullName evidence="1">K7_Yil060wp</fullName>
    </submittedName>
</protein>
<dbReference type="EMBL" id="DG000045">
    <property type="protein sequence ID" value="GAA24057.1"/>
    <property type="molecule type" value="Genomic_DNA"/>
</dbReference>